<gene>
    <name evidence="1" type="ORF">ACFPEN_06600</name>
</gene>
<evidence type="ECO:0000313" key="2">
    <source>
        <dbReference type="Proteomes" id="UP001595990"/>
    </source>
</evidence>
<accession>A0ABV9BEZ4</accession>
<protein>
    <submittedName>
        <fullName evidence="1">Uncharacterized protein</fullName>
    </submittedName>
</protein>
<comment type="caution">
    <text evidence="1">The sequence shown here is derived from an EMBL/GenBank/DDBJ whole genome shotgun (WGS) entry which is preliminary data.</text>
</comment>
<dbReference type="Proteomes" id="UP001595990">
    <property type="component" value="Unassembled WGS sequence"/>
</dbReference>
<evidence type="ECO:0000313" key="1">
    <source>
        <dbReference type="EMBL" id="MFC4512601.1"/>
    </source>
</evidence>
<proteinExistence type="predicted"/>
<name>A0ABV9BEZ4_9ACTN</name>
<dbReference type="EMBL" id="JBHSFS010000002">
    <property type="protein sequence ID" value="MFC4512601.1"/>
    <property type="molecule type" value="Genomic_DNA"/>
</dbReference>
<reference evidence="2" key="1">
    <citation type="journal article" date="2019" name="Int. J. Syst. Evol. Microbiol.">
        <title>The Global Catalogue of Microorganisms (GCM) 10K type strain sequencing project: providing services to taxonomists for standard genome sequencing and annotation.</title>
        <authorList>
            <consortium name="The Broad Institute Genomics Platform"/>
            <consortium name="The Broad Institute Genome Sequencing Center for Infectious Disease"/>
            <person name="Wu L."/>
            <person name="Ma J."/>
        </authorList>
    </citation>
    <scope>NUCLEOTIDE SEQUENCE [LARGE SCALE GENOMIC DNA]</scope>
    <source>
        <strain evidence="2">CECT 8064</strain>
    </source>
</reference>
<sequence length="44" mass="5076">MPYEAPLIVIKRPDRHVYYVDELLLSEAEASSLEADLNDENENL</sequence>
<dbReference type="RefSeq" id="WP_358214320.1">
    <property type="nucleotide sequence ID" value="NZ_JBHSFS010000002.1"/>
</dbReference>
<keyword evidence="2" id="KW-1185">Reference proteome</keyword>
<organism evidence="1 2">
    <name type="scientific">Streptomyces ehimensis</name>
    <dbReference type="NCBI Taxonomy" id="68195"/>
    <lineage>
        <taxon>Bacteria</taxon>
        <taxon>Bacillati</taxon>
        <taxon>Actinomycetota</taxon>
        <taxon>Actinomycetes</taxon>
        <taxon>Kitasatosporales</taxon>
        <taxon>Streptomycetaceae</taxon>
        <taxon>Streptomyces</taxon>
    </lineage>
</organism>